<dbReference type="InterPro" id="IPR051217">
    <property type="entry name" value="Insect_Cuticle_Struc_Prot"/>
</dbReference>
<dbReference type="AlphaFoldDB" id="A0A1I8N2B3"/>
<dbReference type="InterPro" id="IPR000618">
    <property type="entry name" value="Insect_cuticle"/>
</dbReference>
<dbReference type="Proteomes" id="UP001652621">
    <property type="component" value="Unplaced"/>
</dbReference>
<dbReference type="VEuPathDB" id="VectorBase:MDOMA2_007332"/>
<dbReference type="GO" id="GO:0042302">
    <property type="term" value="F:structural constituent of cuticle"/>
    <property type="evidence" value="ECO:0007669"/>
    <property type="project" value="UniProtKB-UniRule"/>
</dbReference>
<proteinExistence type="predicted"/>
<dbReference type="PRINTS" id="PR00947">
    <property type="entry name" value="CUTICLE"/>
</dbReference>
<gene>
    <name evidence="3" type="primary">101893372</name>
    <name evidence="5" type="synonym">LOC101893372</name>
</gene>
<dbReference type="EnsemblMetazoa" id="MDOA010801-RA">
    <property type="protein sequence ID" value="MDOA010801-PA"/>
    <property type="gene ID" value="MDOA010801"/>
</dbReference>
<dbReference type="PANTHER" id="PTHR12236">
    <property type="entry name" value="STRUCTURAL CONTITUENT OF CUTICLE"/>
    <property type="match status" value="1"/>
</dbReference>
<dbReference type="PROSITE" id="PS00233">
    <property type="entry name" value="CHIT_BIND_RR_1"/>
    <property type="match status" value="1"/>
</dbReference>
<dbReference type="GO" id="GO:0005615">
    <property type="term" value="C:extracellular space"/>
    <property type="evidence" value="ECO:0007669"/>
    <property type="project" value="TreeGrafter"/>
</dbReference>
<dbReference type="RefSeq" id="XP_005184981.1">
    <property type="nucleotide sequence ID" value="XM_005184924.1"/>
</dbReference>
<dbReference type="PANTHER" id="PTHR12236:SF86">
    <property type="entry name" value="CCP84AC-RELATED"/>
    <property type="match status" value="1"/>
</dbReference>
<keyword evidence="1 2" id="KW-0193">Cuticle</keyword>
<sequence length="120" mass="13438">MVPTTMPHDYHSYPRYDFEYGVQDSKTGDVKDQWEHRDGDQVKGSYTLKEADGTTRVVDYHADDHHGFNAVVTKLGTASHPETYHHQHGDWEGGNGGHGYGHGHGYGYGHASSYAKVKLH</sequence>
<dbReference type="STRING" id="7370.A0A1I8N2B3"/>
<dbReference type="GeneID" id="101893372"/>
<dbReference type="InterPro" id="IPR031311">
    <property type="entry name" value="CHIT_BIND_RR_consensus"/>
</dbReference>
<reference evidence="5" key="2">
    <citation type="submission" date="2025-04" db="UniProtKB">
        <authorList>
            <consortium name="RefSeq"/>
        </authorList>
    </citation>
    <scope>IDENTIFICATION</scope>
    <source>
        <strain evidence="5">Aabys</strain>
    </source>
</reference>
<evidence type="ECO:0000313" key="3">
    <source>
        <dbReference type="EnsemblMetazoa" id="MDOA010801-PA"/>
    </source>
</evidence>
<protein>
    <submittedName>
        <fullName evidence="5">Cuticle protein 19-like</fullName>
    </submittedName>
</protein>
<dbReference type="Pfam" id="PF00379">
    <property type="entry name" value="Chitin_bind_4"/>
    <property type="match status" value="1"/>
</dbReference>
<keyword evidence="4" id="KW-1185">Reference proteome</keyword>
<dbReference type="VEuPathDB" id="VectorBase:MDOA010801"/>
<accession>A0A1I8N2B3</accession>
<dbReference type="PROSITE" id="PS51155">
    <property type="entry name" value="CHIT_BIND_RR_2"/>
    <property type="match status" value="1"/>
</dbReference>
<reference evidence="3" key="1">
    <citation type="submission" date="2020-05" db="UniProtKB">
        <authorList>
            <consortium name="EnsemblMetazoa"/>
        </authorList>
    </citation>
    <scope>IDENTIFICATION</scope>
    <source>
        <strain evidence="3">Aabys</strain>
    </source>
</reference>
<evidence type="ECO:0000313" key="5">
    <source>
        <dbReference type="RefSeq" id="XP_005184981.1"/>
    </source>
</evidence>
<evidence type="ECO:0000256" key="2">
    <source>
        <dbReference type="PROSITE-ProRule" id="PRU00497"/>
    </source>
</evidence>
<organism evidence="3">
    <name type="scientific">Musca domestica</name>
    <name type="common">House fly</name>
    <dbReference type="NCBI Taxonomy" id="7370"/>
    <lineage>
        <taxon>Eukaryota</taxon>
        <taxon>Metazoa</taxon>
        <taxon>Ecdysozoa</taxon>
        <taxon>Arthropoda</taxon>
        <taxon>Hexapoda</taxon>
        <taxon>Insecta</taxon>
        <taxon>Pterygota</taxon>
        <taxon>Neoptera</taxon>
        <taxon>Endopterygota</taxon>
        <taxon>Diptera</taxon>
        <taxon>Brachycera</taxon>
        <taxon>Muscomorpha</taxon>
        <taxon>Muscoidea</taxon>
        <taxon>Muscidae</taxon>
        <taxon>Musca</taxon>
    </lineage>
</organism>
<name>A0A1I8N2B3_MUSDO</name>
<dbReference type="OrthoDB" id="6382835at2759"/>
<dbReference type="GO" id="GO:0031012">
    <property type="term" value="C:extracellular matrix"/>
    <property type="evidence" value="ECO:0007669"/>
    <property type="project" value="TreeGrafter"/>
</dbReference>
<evidence type="ECO:0000313" key="4">
    <source>
        <dbReference type="Proteomes" id="UP001652621"/>
    </source>
</evidence>
<dbReference type="KEGG" id="mde:101893372"/>
<evidence type="ECO:0000256" key="1">
    <source>
        <dbReference type="ARBA" id="ARBA00022460"/>
    </source>
</evidence>